<evidence type="ECO:0000313" key="2">
    <source>
        <dbReference type="Proteomes" id="UP001244011"/>
    </source>
</evidence>
<proteinExistence type="predicted"/>
<organism evidence="1 2">
    <name type="scientific">Phialemonium atrogriseum</name>
    <dbReference type="NCBI Taxonomy" id="1093897"/>
    <lineage>
        <taxon>Eukaryota</taxon>
        <taxon>Fungi</taxon>
        <taxon>Dikarya</taxon>
        <taxon>Ascomycota</taxon>
        <taxon>Pezizomycotina</taxon>
        <taxon>Sordariomycetes</taxon>
        <taxon>Sordariomycetidae</taxon>
        <taxon>Cephalothecales</taxon>
        <taxon>Cephalothecaceae</taxon>
        <taxon>Phialemonium</taxon>
    </lineage>
</organism>
<dbReference type="Proteomes" id="UP001244011">
    <property type="component" value="Unassembled WGS sequence"/>
</dbReference>
<comment type="caution">
    <text evidence="1">The sequence shown here is derived from an EMBL/GenBank/DDBJ whole genome shotgun (WGS) entry which is preliminary data.</text>
</comment>
<name>A0AAJ0FFV7_9PEZI</name>
<dbReference type="GeneID" id="85311281"/>
<accession>A0AAJ0FFV7</accession>
<keyword evidence="2" id="KW-1185">Reference proteome</keyword>
<dbReference type="EMBL" id="MU839010">
    <property type="protein sequence ID" value="KAK1766961.1"/>
    <property type="molecule type" value="Genomic_DNA"/>
</dbReference>
<evidence type="ECO:0000313" key="1">
    <source>
        <dbReference type="EMBL" id="KAK1766961.1"/>
    </source>
</evidence>
<sequence>MDTASTPADSGEEIRQDVTTACKRLFWTLNGVLEGAIQVAPSEYYEPGAFMEPYFGLDGSIHAVSQASLMKPPVSFVTVRIQCINAWEQAWADQHWGCLYQRRLGPRPSDETFDPPIYLLECCGQKRPWACDTYLQVAAQGKFLTVHEYVSAVHPWLMAIRDTLLDVLGNMDGTPKWPPETKLAVLDLMPGSLRIDHEDKWASWHKRPPPMVYPAIDQSMAEERYRKAIERMKARSAAMIRAREEEAAQVAKIEQEK</sequence>
<gene>
    <name evidence="1" type="ORF">QBC33DRAFT_540765</name>
</gene>
<dbReference type="AlphaFoldDB" id="A0AAJ0FFV7"/>
<reference evidence="1" key="1">
    <citation type="submission" date="2023-06" db="EMBL/GenBank/DDBJ databases">
        <title>Genome-scale phylogeny and comparative genomics of the fungal order Sordariales.</title>
        <authorList>
            <consortium name="Lawrence Berkeley National Laboratory"/>
            <person name="Hensen N."/>
            <person name="Bonometti L."/>
            <person name="Westerberg I."/>
            <person name="Brannstrom I.O."/>
            <person name="Guillou S."/>
            <person name="Cros-Aarteil S."/>
            <person name="Calhoun S."/>
            <person name="Haridas S."/>
            <person name="Kuo A."/>
            <person name="Mondo S."/>
            <person name="Pangilinan J."/>
            <person name="Riley R."/>
            <person name="Labutti K."/>
            <person name="Andreopoulos B."/>
            <person name="Lipzen A."/>
            <person name="Chen C."/>
            <person name="Yanf M."/>
            <person name="Daum C."/>
            <person name="Ng V."/>
            <person name="Clum A."/>
            <person name="Steindorff A."/>
            <person name="Ohm R."/>
            <person name="Martin F."/>
            <person name="Silar P."/>
            <person name="Natvig D."/>
            <person name="Lalanne C."/>
            <person name="Gautier V."/>
            <person name="Ament-Velasquez S.L."/>
            <person name="Kruys A."/>
            <person name="Hutchinson M.I."/>
            <person name="Powell A.J."/>
            <person name="Barry K."/>
            <person name="Miller A.N."/>
            <person name="Grigoriev I.V."/>
            <person name="Debuchy R."/>
            <person name="Gladieux P."/>
            <person name="Thoren M.H."/>
            <person name="Johannesson H."/>
        </authorList>
    </citation>
    <scope>NUCLEOTIDE SEQUENCE</scope>
    <source>
        <strain evidence="1">8032-3</strain>
    </source>
</reference>
<protein>
    <submittedName>
        <fullName evidence="1">Uncharacterized protein</fullName>
    </submittedName>
</protein>
<dbReference type="RefSeq" id="XP_060283174.1">
    <property type="nucleotide sequence ID" value="XM_060428094.1"/>
</dbReference>